<protein>
    <submittedName>
        <fullName evidence="8">Uncharacterized protein</fullName>
    </submittedName>
</protein>
<dbReference type="InterPro" id="IPR036028">
    <property type="entry name" value="SH3-like_dom_sf"/>
</dbReference>
<dbReference type="InterPro" id="IPR011993">
    <property type="entry name" value="PH-like_dom_sf"/>
</dbReference>
<proteinExistence type="predicted"/>
<dbReference type="PANTHER" id="PTHR12552:SF1">
    <property type="entry name" value="RHO GTPASE-ACTIVATING PROTEIN GRAF"/>
    <property type="match status" value="1"/>
</dbReference>
<keyword evidence="9" id="KW-1185">Reference proteome</keyword>
<dbReference type="Gene3D" id="1.10.555.10">
    <property type="entry name" value="Rho GTPase activation protein"/>
    <property type="match status" value="1"/>
</dbReference>
<sequence length="893" mass="101262">MVLHPLEYTECLTDSPHFRENLKDHERELDRTNASIKQIIKQIKELHSAAVTSSTPSIGSDGALDAQPDERHVNSSLVSFNSVLYSSSISAQEYSSECSFETAKSDTSCVLSVESEYNLPDSYSTDAASSEADKSPSSNDNVLVPAGSGRRRSRQKQVMKVVTKVPLVENLVAASAKQQSYLKNRVRNGARNFQHPLRSLYSIYIDLFYSKCHRNLGSSLQNFQFECIGTTLTDDEQIISSSLKEFSKLINLIEDERDRLLEKTLEQFVAPLESFRKNQINKAKDAKKRFEKQSVKFNASQERTLGLSTKKQDFKEADALLEFEQKAFVQTSLEYVFCLQEVHERKKFEFVETTRENFDATYSEAQLLMRRTLEIRQTKLTEPSSFNKTGSREGYLYLLDKKAFGSFGSTWSKQYCKYLKENRVFTMMTCNLQSGKITATETVRVRSCVRRSSDSIEKRFCFDIFSDDKTFTLQALGDDDCRQWVDAMDGKEQIYTDPCKLPLSDQTQLDTAGYNFVTACITELESRGLEEQGLYRIVGVGSKVQKLLAMGLDKRKSDSRPNWLGDPGEWETKTITSALKMYFRNLPESLMTYNFHSSFIVAAKNENRNYRIQDIHLLVHRLPEENFKFLNTLIEHLTKVAAVSEKNLMTISNLGVCFGPTLLRPETETMTSIIDIKFSNIVVEILIENYSKIFHSVPDVQIEVRINGEPPPAYNPPPSYPFRHSVENIPSVKEVPRSNYMSIPPPPSQTRQKAPRSMADPHNITHAVVTSFYDGPRVEPVDSTTDTSSSESNTSSRPSSREPKISPEPVRKPLSSDTLDRVMLPSTLTGNPSGRVRRVRTLYACRGDNQSELSFEPNQIITNVLPSKEPGWLEGMLNGKVGLIPENYVEYLP</sequence>
<keyword evidence="2" id="KW-0343">GTPase activation</keyword>
<dbReference type="Pfam" id="PF14604">
    <property type="entry name" value="SH3_9"/>
    <property type="match status" value="1"/>
</dbReference>
<evidence type="ECO:0000256" key="4">
    <source>
        <dbReference type="SAM" id="MobiDB-lite"/>
    </source>
</evidence>
<dbReference type="Gene3D" id="2.30.30.40">
    <property type="entry name" value="SH3 Domains"/>
    <property type="match status" value="1"/>
</dbReference>
<dbReference type="Proteomes" id="UP001187531">
    <property type="component" value="Unassembled WGS sequence"/>
</dbReference>
<dbReference type="InterPro" id="IPR027267">
    <property type="entry name" value="AH/BAR_dom_sf"/>
</dbReference>
<dbReference type="SUPFAM" id="SSF48350">
    <property type="entry name" value="GTPase activation domain, GAP"/>
    <property type="match status" value="1"/>
</dbReference>
<evidence type="ECO:0000259" key="7">
    <source>
        <dbReference type="PROSITE" id="PS50238"/>
    </source>
</evidence>
<evidence type="ECO:0000259" key="6">
    <source>
        <dbReference type="PROSITE" id="PS50003"/>
    </source>
</evidence>
<organism evidence="8 9">
    <name type="scientific">Artemia franciscana</name>
    <name type="common">Brine shrimp</name>
    <name type="synonym">Artemia sanfranciscana</name>
    <dbReference type="NCBI Taxonomy" id="6661"/>
    <lineage>
        <taxon>Eukaryota</taxon>
        <taxon>Metazoa</taxon>
        <taxon>Ecdysozoa</taxon>
        <taxon>Arthropoda</taxon>
        <taxon>Crustacea</taxon>
        <taxon>Branchiopoda</taxon>
        <taxon>Anostraca</taxon>
        <taxon>Artemiidae</taxon>
        <taxon>Artemia</taxon>
    </lineage>
</organism>
<dbReference type="InterPro" id="IPR001849">
    <property type="entry name" value="PH_domain"/>
</dbReference>
<dbReference type="AlphaFoldDB" id="A0AA88L1I4"/>
<feature type="domain" description="SH3" evidence="5">
    <location>
        <begin position="834"/>
        <end position="893"/>
    </location>
</feature>
<dbReference type="SUPFAM" id="SSF103657">
    <property type="entry name" value="BAR/IMD domain-like"/>
    <property type="match status" value="2"/>
</dbReference>
<dbReference type="GO" id="GO:0007165">
    <property type="term" value="P:signal transduction"/>
    <property type="evidence" value="ECO:0007669"/>
    <property type="project" value="InterPro"/>
</dbReference>
<evidence type="ECO:0000313" key="9">
    <source>
        <dbReference type="Proteomes" id="UP001187531"/>
    </source>
</evidence>
<dbReference type="InterPro" id="IPR004148">
    <property type="entry name" value="BAR_dom"/>
</dbReference>
<dbReference type="CDD" id="cd01249">
    <property type="entry name" value="BAR-PH_GRAF_family"/>
    <property type="match status" value="1"/>
</dbReference>
<gene>
    <name evidence="8" type="ORF">QYM36_011641</name>
</gene>
<dbReference type="Pfam" id="PF00169">
    <property type="entry name" value="PH"/>
    <property type="match status" value="1"/>
</dbReference>
<dbReference type="InterPro" id="IPR001452">
    <property type="entry name" value="SH3_domain"/>
</dbReference>
<dbReference type="PROSITE" id="PS50003">
    <property type="entry name" value="PH_DOMAIN"/>
    <property type="match status" value="1"/>
</dbReference>
<dbReference type="InterPro" id="IPR047225">
    <property type="entry name" value="PH_GRAF"/>
</dbReference>
<dbReference type="EMBL" id="JAVRJZ010000015">
    <property type="protein sequence ID" value="KAK2713007.1"/>
    <property type="molecule type" value="Genomic_DNA"/>
</dbReference>
<feature type="region of interest" description="Disordered" evidence="4">
    <location>
        <begin position="731"/>
        <end position="758"/>
    </location>
</feature>
<evidence type="ECO:0000313" key="8">
    <source>
        <dbReference type="EMBL" id="KAK2713007.1"/>
    </source>
</evidence>
<comment type="caution">
    <text evidence="8">The sequence shown here is derived from an EMBL/GenBank/DDBJ whole genome shotgun (WGS) entry which is preliminary data.</text>
</comment>
<evidence type="ECO:0000256" key="3">
    <source>
        <dbReference type="PROSITE-ProRule" id="PRU00192"/>
    </source>
</evidence>
<feature type="compositionally biased region" description="Low complexity" evidence="4">
    <location>
        <begin position="782"/>
        <end position="798"/>
    </location>
</feature>
<dbReference type="InterPro" id="IPR008936">
    <property type="entry name" value="Rho_GTPase_activation_prot"/>
</dbReference>
<dbReference type="FunFam" id="2.30.30.40:FF:000055">
    <property type="entry name" value="rho GTPase-activating protein 26 isoform X1"/>
    <property type="match status" value="1"/>
</dbReference>
<dbReference type="Pfam" id="PF00620">
    <property type="entry name" value="RhoGAP"/>
    <property type="match status" value="1"/>
</dbReference>
<keyword evidence="1 3" id="KW-0728">SH3 domain</keyword>
<dbReference type="SUPFAM" id="SSF50044">
    <property type="entry name" value="SH3-domain"/>
    <property type="match status" value="1"/>
</dbReference>
<dbReference type="Gene3D" id="2.30.29.30">
    <property type="entry name" value="Pleckstrin-homology domain (PH domain)/Phosphotyrosine-binding domain (PTB)"/>
    <property type="match status" value="1"/>
</dbReference>
<name>A0AA88L1I4_ARTSF</name>
<dbReference type="InterPro" id="IPR000198">
    <property type="entry name" value="RhoGAP_dom"/>
</dbReference>
<dbReference type="PANTHER" id="PTHR12552">
    <property type="entry name" value="OLIGOPHRENIN 1"/>
    <property type="match status" value="1"/>
</dbReference>
<dbReference type="Gene3D" id="1.20.1270.60">
    <property type="entry name" value="Arfaptin homology (AH) domain/BAR domain"/>
    <property type="match status" value="2"/>
</dbReference>
<feature type="region of interest" description="Disordered" evidence="4">
    <location>
        <begin position="771"/>
        <end position="834"/>
    </location>
</feature>
<feature type="compositionally biased region" description="Basic and acidic residues" evidence="4">
    <location>
        <begin position="799"/>
        <end position="811"/>
    </location>
</feature>
<dbReference type="GO" id="GO:0005096">
    <property type="term" value="F:GTPase activator activity"/>
    <property type="evidence" value="ECO:0007669"/>
    <property type="project" value="UniProtKB-KW"/>
</dbReference>
<reference evidence="8" key="1">
    <citation type="submission" date="2023-07" db="EMBL/GenBank/DDBJ databases">
        <title>Chromosome-level genome assembly of Artemia franciscana.</title>
        <authorList>
            <person name="Jo E."/>
        </authorList>
    </citation>
    <scope>NUCLEOTIDE SEQUENCE</scope>
    <source>
        <tissue evidence="8">Whole body</tissue>
    </source>
</reference>
<dbReference type="PROSITE" id="PS50238">
    <property type="entry name" value="RHOGAP"/>
    <property type="match status" value="1"/>
</dbReference>
<feature type="domain" description="PH" evidence="6">
    <location>
        <begin position="389"/>
        <end position="493"/>
    </location>
</feature>
<dbReference type="Pfam" id="PF16746">
    <property type="entry name" value="BAR_3"/>
    <property type="match status" value="2"/>
</dbReference>
<accession>A0AA88L1I4</accession>
<dbReference type="PROSITE" id="PS50002">
    <property type="entry name" value="SH3"/>
    <property type="match status" value="1"/>
</dbReference>
<dbReference type="SUPFAM" id="SSF50729">
    <property type="entry name" value="PH domain-like"/>
    <property type="match status" value="1"/>
</dbReference>
<evidence type="ECO:0000256" key="2">
    <source>
        <dbReference type="ARBA" id="ARBA00022468"/>
    </source>
</evidence>
<dbReference type="GO" id="GO:0005737">
    <property type="term" value="C:cytoplasm"/>
    <property type="evidence" value="ECO:0007669"/>
    <property type="project" value="InterPro"/>
</dbReference>
<dbReference type="FunFam" id="1.10.555.10:FF:000006">
    <property type="entry name" value="Rho GTPase activating protein 26"/>
    <property type="match status" value="1"/>
</dbReference>
<dbReference type="SMART" id="SM00233">
    <property type="entry name" value="PH"/>
    <property type="match status" value="1"/>
</dbReference>
<evidence type="ECO:0000256" key="1">
    <source>
        <dbReference type="ARBA" id="ARBA00022443"/>
    </source>
</evidence>
<dbReference type="SMART" id="SM00326">
    <property type="entry name" value="SH3"/>
    <property type="match status" value="1"/>
</dbReference>
<evidence type="ECO:0000259" key="5">
    <source>
        <dbReference type="PROSITE" id="PS50002"/>
    </source>
</evidence>
<dbReference type="CDD" id="cd11882">
    <property type="entry name" value="SH3_GRAF-like"/>
    <property type="match status" value="1"/>
</dbReference>
<feature type="domain" description="Rho-GAP" evidence="7">
    <location>
        <begin position="501"/>
        <end position="694"/>
    </location>
</feature>
<feature type="region of interest" description="Disordered" evidence="4">
    <location>
        <begin position="121"/>
        <end position="156"/>
    </location>
</feature>
<dbReference type="InterPro" id="IPR047234">
    <property type="entry name" value="GRAF_fam"/>
</dbReference>
<dbReference type="SMART" id="SM00324">
    <property type="entry name" value="RhoGAP"/>
    <property type="match status" value="1"/>
</dbReference>